<dbReference type="InterPro" id="IPR048489">
    <property type="entry name" value="DksA_N"/>
</dbReference>
<dbReference type="InterPro" id="IPR012784">
    <property type="entry name" value="DksA_RNA_pol-bd"/>
</dbReference>
<dbReference type="NCBIfam" id="TIGR02420">
    <property type="entry name" value="dksA"/>
    <property type="match status" value="1"/>
</dbReference>
<comment type="subunit">
    <text evidence="5">Interacts directly with the RNA polymerase.</text>
</comment>
<evidence type="ECO:0000256" key="4">
    <source>
        <dbReference type="ARBA" id="ARBA00022833"/>
    </source>
</evidence>
<evidence type="ECO:0000256" key="1">
    <source>
        <dbReference type="ARBA" id="ARBA00022490"/>
    </source>
</evidence>
<gene>
    <name evidence="5" type="primary">dksA</name>
    <name evidence="9" type="ORF">SAMN05421783_108100</name>
</gene>
<dbReference type="InterPro" id="IPR000962">
    <property type="entry name" value="Znf_DskA_TraR"/>
</dbReference>
<dbReference type="InterPro" id="IPR037187">
    <property type="entry name" value="DnaK_N"/>
</dbReference>
<evidence type="ECO:0000256" key="2">
    <source>
        <dbReference type="ARBA" id="ARBA00022723"/>
    </source>
</evidence>
<comment type="subcellular location">
    <subcellularLocation>
        <location evidence="5">Cytoplasm</location>
    </subcellularLocation>
</comment>
<keyword evidence="2 5" id="KW-0479">Metal-binding</keyword>
<evidence type="ECO:0000256" key="3">
    <source>
        <dbReference type="ARBA" id="ARBA00022771"/>
    </source>
</evidence>
<name>A0A1H2W9F5_THIRO</name>
<dbReference type="Pfam" id="PF21157">
    <property type="entry name" value="DksA_N"/>
    <property type="match status" value="1"/>
</dbReference>
<keyword evidence="3 5" id="KW-0863">Zinc-finger</keyword>
<keyword evidence="1 5" id="KW-0963">Cytoplasm</keyword>
<reference evidence="10" key="1">
    <citation type="submission" date="2016-10" db="EMBL/GenBank/DDBJ databases">
        <authorList>
            <person name="Varghese N."/>
            <person name="Submissions S."/>
        </authorList>
    </citation>
    <scope>NUCLEOTIDE SEQUENCE [LARGE SCALE GENOMIC DNA]</scope>
    <source>
        <strain evidence="10">DSM 217</strain>
    </source>
</reference>
<evidence type="ECO:0000313" key="9">
    <source>
        <dbReference type="EMBL" id="SDW77177.1"/>
    </source>
</evidence>
<dbReference type="Pfam" id="PF01258">
    <property type="entry name" value="zf-dskA_traR"/>
    <property type="match status" value="1"/>
</dbReference>
<organism evidence="9 10">
    <name type="scientific">Thiocapsa roseopersicina</name>
    <dbReference type="NCBI Taxonomy" id="1058"/>
    <lineage>
        <taxon>Bacteria</taxon>
        <taxon>Pseudomonadati</taxon>
        <taxon>Pseudomonadota</taxon>
        <taxon>Gammaproteobacteria</taxon>
        <taxon>Chromatiales</taxon>
        <taxon>Chromatiaceae</taxon>
        <taxon>Thiocapsa</taxon>
    </lineage>
</organism>
<evidence type="ECO:0000256" key="6">
    <source>
        <dbReference type="PROSITE-ProRule" id="PRU00510"/>
    </source>
</evidence>
<dbReference type="PANTHER" id="PTHR33823:SF2">
    <property type="entry name" value="RNA POLYMERASE-BINDING TRANSCRIPTION FACTOR DKSA"/>
    <property type="match status" value="1"/>
</dbReference>
<dbReference type="PROSITE" id="PS01102">
    <property type="entry name" value="ZF_DKSA_1"/>
    <property type="match status" value="1"/>
</dbReference>
<dbReference type="GO" id="GO:0005737">
    <property type="term" value="C:cytoplasm"/>
    <property type="evidence" value="ECO:0007669"/>
    <property type="project" value="UniProtKB-SubCell"/>
</dbReference>
<comment type="similarity">
    <text evidence="5">Belongs to the DksA family.</text>
</comment>
<evidence type="ECO:0000256" key="5">
    <source>
        <dbReference type="HAMAP-Rule" id="MF_00926"/>
    </source>
</evidence>
<comment type="function">
    <text evidence="5">Transcription factor that acts by binding directly to the RNA polymerase (RNAP). Required for negative regulation of rRNA expression and positive regulation of several amino acid biosynthesis promoters. Also required for regulation of fis expression.</text>
</comment>
<dbReference type="PROSITE" id="PS51128">
    <property type="entry name" value="ZF_DKSA_2"/>
    <property type="match status" value="1"/>
</dbReference>
<keyword evidence="4 5" id="KW-0862">Zinc</keyword>
<feature type="domain" description="Zinc finger DksA/TraR C4-type" evidence="7">
    <location>
        <begin position="96"/>
        <end position="130"/>
    </location>
</feature>
<dbReference type="PANTHER" id="PTHR33823">
    <property type="entry name" value="RNA POLYMERASE-BINDING TRANSCRIPTION FACTOR DKSA-RELATED"/>
    <property type="match status" value="1"/>
</dbReference>
<dbReference type="SUPFAM" id="SSF109635">
    <property type="entry name" value="DnaK suppressor protein DksA, alpha-hairpin domain"/>
    <property type="match status" value="1"/>
</dbReference>
<dbReference type="STRING" id="1058.SAMN05421783_108100"/>
<dbReference type="OrthoDB" id="9803742at2"/>
<accession>A0A1H2W9F5</accession>
<evidence type="ECO:0000259" key="8">
    <source>
        <dbReference type="Pfam" id="PF21157"/>
    </source>
</evidence>
<dbReference type="GO" id="GO:0010468">
    <property type="term" value="P:regulation of gene expression"/>
    <property type="evidence" value="ECO:0007669"/>
    <property type="project" value="UniProtKB-UniRule"/>
</dbReference>
<dbReference type="EMBL" id="FNNZ01000008">
    <property type="protein sequence ID" value="SDW77177.1"/>
    <property type="molecule type" value="Genomic_DNA"/>
</dbReference>
<proteinExistence type="inferred from homology"/>
<dbReference type="AlphaFoldDB" id="A0A1H2W9F5"/>
<evidence type="ECO:0000313" key="10">
    <source>
        <dbReference type="Proteomes" id="UP000198816"/>
    </source>
</evidence>
<dbReference type="Gene3D" id="1.20.120.910">
    <property type="entry name" value="DksA, coiled-coil domain"/>
    <property type="match status" value="1"/>
</dbReference>
<evidence type="ECO:0000259" key="7">
    <source>
        <dbReference type="Pfam" id="PF01258"/>
    </source>
</evidence>
<comment type="caution">
    <text evidence="5">Lacks conserved residue(s) required for the propagation of feature annotation.</text>
</comment>
<dbReference type="Proteomes" id="UP000198816">
    <property type="component" value="Unassembled WGS sequence"/>
</dbReference>
<feature type="zinc finger region" description="dksA C4-type" evidence="6">
    <location>
        <begin position="101"/>
        <end position="125"/>
    </location>
</feature>
<sequence>MAEDPGSDYSPGPDEEYMSERQLAYFRTKLLAWREALLEEAQGTLDGLRDSAHHEVGDDVDRATREADQALELRTRDRCRKLVHKIDEALVRIEDGSYGYCEETGEPIGLARLEARPVATLSVEAQERREIKERQQLSGAM</sequence>
<dbReference type="HAMAP" id="MF_00926">
    <property type="entry name" value="DksA"/>
    <property type="match status" value="1"/>
</dbReference>
<protein>
    <recommendedName>
        <fullName evidence="5">RNA polymerase-binding transcription factor DksA</fullName>
    </recommendedName>
</protein>
<dbReference type="InterPro" id="IPR020458">
    <property type="entry name" value="Znf_DskA_TraR_CS"/>
</dbReference>
<keyword evidence="10" id="KW-1185">Reference proteome</keyword>
<dbReference type="RefSeq" id="WP_093031130.1">
    <property type="nucleotide sequence ID" value="NZ_FNNZ01000008.1"/>
</dbReference>
<dbReference type="GO" id="GO:0008270">
    <property type="term" value="F:zinc ion binding"/>
    <property type="evidence" value="ECO:0007669"/>
    <property type="project" value="UniProtKB-UniRule"/>
</dbReference>
<dbReference type="SUPFAM" id="SSF57716">
    <property type="entry name" value="Glucocorticoid receptor-like (DNA-binding domain)"/>
    <property type="match status" value="1"/>
</dbReference>
<feature type="domain" description="DnaK suppressor protein DksA N-terminal" evidence="8">
    <location>
        <begin position="22"/>
        <end position="93"/>
    </location>
</feature>